<reference evidence="1" key="1">
    <citation type="submission" date="2018-05" db="EMBL/GenBank/DDBJ databases">
        <authorList>
            <person name="Lanie J.A."/>
            <person name="Ng W.-L."/>
            <person name="Kazmierczak K.M."/>
            <person name="Andrzejewski T.M."/>
            <person name="Davidsen T.M."/>
            <person name="Wayne K.J."/>
            <person name="Tettelin H."/>
            <person name="Glass J.I."/>
            <person name="Rusch D."/>
            <person name="Podicherti R."/>
            <person name="Tsui H.-C.T."/>
            <person name="Winkler M.E."/>
        </authorList>
    </citation>
    <scope>NUCLEOTIDE SEQUENCE</scope>
</reference>
<organism evidence="1">
    <name type="scientific">marine metagenome</name>
    <dbReference type="NCBI Taxonomy" id="408172"/>
    <lineage>
        <taxon>unclassified sequences</taxon>
        <taxon>metagenomes</taxon>
        <taxon>ecological metagenomes</taxon>
    </lineage>
</organism>
<feature type="non-terminal residue" evidence="1">
    <location>
        <position position="334"/>
    </location>
</feature>
<protein>
    <submittedName>
        <fullName evidence="1">Uncharacterized protein</fullName>
    </submittedName>
</protein>
<dbReference type="AlphaFoldDB" id="A0A382QD60"/>
<feature type="non-terminal residue" evidence="1">
    <location>
        <position position="1"/>
    </location>
</feature>
<sequence>WNIEKGREEIFAAENIYLSKVRSSLVDMQVFGDSIIYKGKVYQLSPISEEQKTDLDNSILSSVLPVLNKIFSYTIYQDLVQNMVMKGTFPLDYDYRYQHAKKLATNDIENSKAFVDTYEGSTNQFQIESDIHTAIYLNIYKAKTPGYDSDTYISFIFVNRLIGNILGRGDTKVSINDTIRTNLYDIGIIQEADGANLFHYTSIEEIPMKLSFLINKILQTWIDSKFIRINNNLQAKIKVIEGKNIIIKHNDTQDKMKINMTFNLARLYHSSKNGATLLKEDILKYKDAIQDNDSLMRIYQESNNQNGYTKITLQQLVDSTHCLFRPNCGFIRDG</sequence>
<dbReference type="EMBL" id="UINC01113347">
    <property type="protein sequence ID" value="SVC82888.1"/>
    <property type="molecule type" value="Genomic_DNA"/>
</dbReference>
<name>A0A382QD60_9ZZZZ</name>
<proteinExistence type="predicted"/>
<evidence type="ECO:0000313" key="1">
    <source>
        <dbReference type="EMBL" id="SVC82888.1"/>
    </source>
</evidence>
<gene>
    <name evidence="1" type="ORF">METZ01_LOCUS335742</name>
</gene>
<accession>A0A382QD60</accession>